<evidence type="ECO:0000313" key="2">
    <source>
        <dbReference type="Proteomes" id="UP000001845"/>
    </source>
</evidence>
<accession>D5E4V2</accession>
<sequence>MIDKPYIETVFNITTNDNKNNINEMILKVDVECLKEKFLLTVPADKKGSYNSKTFVPRYTASYIDRVKGTKVDLGDMPSFELSKLNEKFIHIFGWTKWIKDNNYYWVNPINIEDKNLPNHQKTLFGKIIENSVITKNMKFKTIRTNDGFCYNAYCNDKHEPFFDLYVSHKVKTTASAPLYSGDDSAFYYYYNDKFFDDKTSKNEPFNFDSMILLNGIRIKPYFLIDNTDDYELNIEYKNIFIDGRKVEGDFSKNIKKGNKKTILKRIQNILVGDEVSEDSKSNIEKAGGLVINGVVKVVPYLKPVMDSFSNLWFTVFSKVDYINESNVEKRIMNNTLEIMFDKKFYLDDPSNFYLSINDIELKIKSFNELSPTKIISLSRLDVELILDHEETDRDYSYEHYKKKDIQMFSVKTKDINNKKVGLIYNTMTGEELPIDLLITKSWQYTKYWKIDLNYFTSLRNVLENNWYKYDENTKNNIIKELNKDWLKNA</sequence>
<dbReference type="HOGENOM" id="CLU_556449_0_0_14"/>
<name>D5E4V2_MYCCM</name>
<reference evidence="1 2" key="3">
    <citation type="journal article" date="2011" name="J. Bacteriol.">
        <title>Genome sequences of Mycoplasma alligatoris A21JP2T and Mycoplasma crocodyli MP145T.</title>
        <authorList>
            <person name="Brown D.R."/>
            <person name="Farmerie W.G."/>
            <person name="May M."/>
            <person name="Benders G.A."/>
            <person name="Durkin A.S."/>
            <person name="Hlavinka K."/>
            <person name="Hostetler J."/>
            <person name="Jackson J."/>
            <person name="Johnson J."/>
            <person name="Miller R.H."/>
            <person name="Paralanov V."/>
            <person name="Radune D."/>
            <person name="Szczypinski B."/>
            <person name="Glass J.I."/>
        </authorList>
    </citation>
    <scope>NUCLEOTIDE SEQUENCE [LARGE SCALE GENOMIC DNA]</scope>
    <source>
        <strain evidence="2">ATCC 51981 / MP145</strain>
    </source>
</reference>
<protein>
    <submittedName>
        <fullName evidence="1">Uncharacterized protein</fullName>
    </submittedName>
</protein>
<keyword evidence="2" id="KW-1185">Reference proteome</keyword>
<dbReference type="RefSeq" id="WP_013054167.1">
    <property type="nucleotide sequence ID" value="NC_014014.1"/>
</dbReference>
<evidence type="ECO:0000313" key="1">
    <source>
        <dbReference type="EMBL" id="ADE19390.1"/>
    </source>
</evidence>
<dbReference type="AlphaFoldDB" id="D5E4V2"/>
<reference evidence="2" key="1">
    <citation type="submission" date="2010-03" db="EMBL/GenBank/DDBJ databases">
        <title>The complete genome of Mycoplasma crocodyli MP145.</title>
        <authorList>
            <person name="Glass J.I."/>
            <person name="Durkin A.S."/>
            <person name="Hostetler J."/>
            <person name="Jackson J."/>
            <person name="Johnson J."/>
            <person name="May M.A."/>
            <person name="Paralanov V."/>
            <person name="Radune D."/>
            <person name="Szczypinski B."/>
            <person name="Brown D.R."/>
        </authorList>
    </citation>
    <scope>NUCLEOTIDE SEQUENCE [LARGE SCALE GENOMIC DNA]</scope>
    <source>
        <strain evidence="2">ATCC 51981 / MP145</strain>
    </source>
</reference>
<proteinExistence type="predicted"/>
<dbReference type="EMBL" id="CP001991">
    <property type="protein sequence ID" value="ADE19390.1"/>
    <property type="molecule type" value="Genomic_DNA"/>
</dbReference>
<reference key="2">
    <citation type="submission" date="2010-03" db="EMBL/GenBank/DDBJ databases">
        <authorList>
            <person name="Ma Z."/>
            <person name="Wang X."/>
            <person name="Liu H."/>
        </authorList>
    </citation>
    <scope>NUCLEOTIDE SEQUENCE</scope>
    <source>
        <strain>MP145</strain>
    </source>
</reference>
<dbReference type="OrthoDB" id="9813612at2"/>
<dbReference type="KEGG" id="mcd:MCRO_0121"/>
<gene>
    <name evidence="1" type="ordered locus">MCRO_0121</name>
</gene>
<organism evidence="1 2">
    <name type="scientific">Mycoplasma crocodyli (strain ATCC 51981 / MP145)</name>
    <dbReference type="NCBI Taxonomy" id="512564"/>
    <lineage>
        <taxon>Bacteria</taxon>
        <taxon>Bacillati</taxon>
        <taxon>Mycoplasmatota</taxon>
        <taxon>Mollicutes</taxon>
        <taxon>Mycoplasmataceae</taxon>
        <taxon>Mycoplasma</taxon>
    </lineage>
</organism>
<dbReference type="Proteomes" id="UP000001845">
    <property type="component" value="Chromosome"/>
</dbReference>
<dbReference type="STRING" id="512564.MCRO_0121"/>